<evidence type="ECO:0000313" key="4">
    <source>
        <dbReference type="EMBL" id="MBO9198624.1"/>
    </source>
</evidence>
<dbReference type="Pfam" id="PF14771">
    <property type="entry name" value="DUF4476"/>
    <property type="match status" value="1"/>
</dbReference>
<sequence>MSNRYRAIKLFAFVTGLCGVSSTRTLAQQSLFVYLQTENPQPFYVQLDDKVYSSSAIGHLVIAGLSDKTCNFEIGFPQQATQPQRFAIPLRNKDHGFQLIKNTKGWSLLDLQTDETIKPQKEAGNSNLLYGERKKDDAFATLMAAVVNDSAVLYTSIVKKEEEKVPSVAGSGDQPAGKGGEKPVQPKEAVNIYSVQAIIDSAIKKVSAPGPASATATPQSATDTLVSSYDPKERGLTDKPVAAGVAKIQQQTKNGETKMVFVDSSETPAKVVTMYISEDKDEPKQGPEVKDSGKTTPAPVQNKELITEQVKKEAGSQTSEKKPGTDTLTVVLESPQMKKSTVAAKEAQPLYKPKQDKQPESPKPVTKDTATAQLYDAGKMQVELVTGNAVVKEEAVKPTSADSAVKSAVTPIKNEKEEPAKETAKAVMQPAVLQKEAEVTGTKSAESEKVKASEPEKKPETVSKLVMINSDCAKLATDNDVDKMRVKMMAEGDEQKRLAVANKYFKTMCLYAKQIKALSELFTGDEAKYKFLELAYPFAADTANFKQLYELLSDETYVTKFKKLVRLQ</sequence>
<comment type="caution">
    <text evidence="4">The sequence shown here is derived from an EMBL/GenBank/DDBJ whole genome shotgun (WGS) entry which is preliminary data.</text>
</comment>
<feature type="region of interest" description="Disordered" evidence="1">
    <location>
        <begin position="277"/>
        <end position="368"/>
    </location>
</feature>
<feature type="compositionally biased region" description="Basic and acidic residues" evidence="1">
    <location>
        <begin position="277"/>
        <end position="293"/>
    </location>
</feature>
<dbReference type="RefSeq" id="WP_209136676.1">
    <property type="nucleotide sequence ID" value="NZ_JAGHKO010000001.1"/>
</dbReference>
<feature type="region of interest" description="Disordered" evidence="1">
    <location>
        <begin position="208"/>
        <end position="238"/>
    </location>
</feature>
<evidence type="ECO:0000313" key="5">
    <source>
        <dbReference type="Proteomes" id="UP000677244"/>
    </source>
</evidence>
<feature type="compositionally biased region" description="Basic and acidic residues" evidence="1">
    <location>
        <begin position="445"/>
        <end position="458"/>
    </location>
</feature>
<feature type="chain" id="PRO_5045289946" evidence="2">
    <location>
        <begin position="28"/>
        <end position="568"/>
    </location>
</feature>
<reference evidence="4 5" key="1">
    <citation type="submission" date="2021-03" db="EMBL/GenBank/DDBJ databases">
        <title>Assistant Professor.</title>
        <authorList>
            <person name="Huq M.A."/>
        </authorList>
    </citation>
    <scope>NUCLEOTIDE SEQUENCE [LARGE SCALE GENOMIC DNA]</scope>
    <source>
        <strain evidence="4 5">MAH-29</strain>
    </source>
</reference>
<evidence type="ECO:0000256" key="1">
    <source>
        <dbReference type="SAM" id="MobiDB-lite"/>
    </source>
</evidence>
<feature type="compositionally biased region" description="Basic and acidic residues" evidence="1">
    <location>
        <begin position="305"/>
        <end position="324"/>
    </location>
</feature>
<feature type="region of interest" description="Disordered" evidence="1">
    <location>
        <begin position="164"/>
        <end position="185"/>
    </location>
</feature>
<evidence type="ECO:0000259" key="3">
    <source>
        <dbReference type="Pfam" id="PF14771"/>
    </source>
</evidence>
<feature type="compositionally biased region" description="Low complexity" evidence="1">
    <location>
        <begin position="208"/>
        <end position="222"/>
    </location>
</feature>
<accession>A0ABS3YL95</accession>
<organism evidence="4 5">
    <name type="scientific">Niastella soli</name>
    <dbReference type="NCBI Taxonomy" id="2821487"/>
    <lineage>
        <taxon>Bacteria</taxon>
        <taxon>Pseudomonadati</taxon>
        <taxon>Bacteroidota</taxon>
        <taxon>Chitinophagia</taxon>
        <taxon>Chitinophagales</taxon>
        <taxon>Chitinophagaceae</taxon>
        <taxon>Niastella</taxon>
    </lineage>
</organism>
<feature type="domain" description="DUF4476" evidence="3">
    <location>
        <begin position="477"/>
        <end position="564"/>
    </location>
</feature>
<dbReference type="EMBL" id="JAGHKO010000001">
    <property type="protein sequence ID" value="MBO9198624.1"/>
    <property type="molecule type" value="Genomic_DNA"/>
</dbReference>
<proteinExistence type="predicted"/>
<evidence type="ECO:0000256" key="2">
    <source>
        <dbReference type="SAM" id="SignalP"/>
    </source>
</evidence>
<keyword evidence="5" id="KW-1185">Reference proteome</keyword>
<protein>
    <submittedName>
        <fullName evidence="4">DUF4476 domain-containing protein</fullName>
    </submittedName>
</protein>
<name>A0ABS3YL95_9BACT</name>
<dbReference type="InterPro" id="IPR028011">
    <property type="entry name" value="DUF4476"/>
</dbReference>
<keyword evidence="2" id="KW-0732">Signal</keyword>
<feature type="signal peptide" evidence="2">
    <location>
        <begin position="1"/>
        <end position="27"/>
    </location>
</feature>
<feature type="region of interest" description="Disordered" evidence="1">
    <location>
        <begin position="433"/>
        <end position="458"/>
    </location>
</feature>
<gene>
    <name evidence="4" type="ORF">J7I42_00015</name>
</gene>
<dbReference type="Proteomes" id="UP000677244">
    <property type="component" value="Unassembled WGS sequence"/>
</dbReference>